<dbReference type="AlphaFoldDB" id="A0A9E1GJY9"/>
<dbReference type="Proteomes" id="UP000811365">
    <property type="component" value="Unassembled WGS sequence"/>
</dbReference>
<gene>
    <name evidence="1" type="ORF">KH315_06425</name>
</gene>
<evidence type="ECO:0000313" key="2">
    <source>
        <dbReference type="Proteomes" id="UP000811365"/>
    </source>
</evidence>
<comment type="caution">
    <text evidence="1">The sequence shown here is derived from an EMBL/GenBank/DDBJ whole genome shotgun (WGS) entry which is preliminary data.</text>
</comment>
<dbReference type="EMBL" id="JAGZYH010000019">
    <property type="protein sequence ID" value="MBS6621786.1"/>
    <property type="molecule type" value="Genomic_DNA"/>
</dbReference>
<reference evidence="1" key="1">
    <citation type="submission" date="2021-02" db="EMBL/GenBank/DDBJ databases">
        <title>Infant gut strain persistence is associated with maternal origin, phylogeny, and functional potential including surface adhesion and iron acquisition.</title>
        <authorList>
            <person name="Lou Y.C."/>
        </authorList>
    </citation>
    <scope>NUCLEOTIDE SEQUENCE</scope>
    <source>
        <strain evidence="1">L2_039_000G1_dasL2_039_000G1_maxbin2.maxbin.077</strain>
    </source>
</reference>
<proteinExistence type="predicted"/>
<evidence type="ECO:0000313" key="1">
    <source>
        <dbReference type="EMBL" id="MBS6621786.1"/>
    </source>
</evidence>
<sequence length="285" mass="29870">MSYDVTKLTKLGSLKELAQRINTDFAKKTELTPIKNSADAAFKSGKVEGNKVQIFTTPDKTGAAAFEFDFPVEMVLDQAKTAFVPKFAWSAETYPGSTDPKLEGKPVMVLAVKGSDGSVNYSFMGMAALVDTYKAKVEGKDASTTVTISGYEVDVKVNISQDEGNALEARADGLYVPKPSAVDLSGKADKVKSAVAGNFAGLDAGGNLTDSGKKATDFVAAEAGKRLMTDAEGTKLDGIAEGATKVEASETPGNIKINGQETPVVTIASDAEVTEMLNEVFGPTV</sequence>
<accession>A0A9E1GJY9</accession>
<name>A0A9E1GJY9_9FIRM</name>
<organism evidence="1 2">
    <name type="scientific">Faecalibacterium prausnitzii</name>
    <dbReference type="NCBI Taxonomy" id="853"/>
    <lineage>
        <taxon>Bacteria</taxon>
        <taxon>Bacillati</taxon>
        <taxon>Bacillota</taxon>
        <taxon>Clostridia</taxon>
        <taxon>Eubacteriales</taxon>
        <taxon>Oscillospiraceae</taxon>
        <taxon>Faecalibacterium</taxon>
    </lineage>
</organism>
<protein>
    <submittedName>
        <fullName evidence="1">Uncharacterized protein</fullName>
    </submittedName>
</protein>